<proteinExistence type="predicted"/>
<dbReference type="EMBL" id="CP002919">
    <property type="protein sequence ID" value="AFS52825.1"/>
    <property type="molecule type" value="Genomic_DNA"/>
</dbReference>
<dbReference type="HOGENOM" id="CLU_2752940_0_0_0"/>
<gene>
    <name evidence="1" type="ordered locus">LFML04_0589</name>
</gene>
<protein>
    <submittedName>
        <fullName evidence="1">Uncharacterized protein</fullName>
    </submittedName>
</protein>
<dbReference type="Proteomes" id="UP000006177">
    <property type="component" value="Chromosome"/>
</dbReference>
<reference evidence="1 2" key="1">
    <citation type="journal article" date="2011" name="J. Microbiol.">
        <title>Complete genome of Leptospirillum ferriphilum ML-04 provides insight into its physiology and environmental adaptation.</title>
        <authorList>
            <person name="Mi S."/>
            <person name="Song J."/>
            <person name="Lin J."/>
            <person name="Che Y."/>
            <person name="Zheng H."/>
            <person name="Lin J."/>
        </authorList>
    </citation>
    <scope>NUCLEOTIDE SEQUENCE [LARGE SCALE GENOMIC DNA]</scope>
    <source>
        <strain evidence="1 2">ML-04</strain>
    </source>
</reference>
<evidence type="ECO:0000313" key="1">
    <source>
        <dbReference type="EMBL" id="AFS52825.1"/>
    </source>
</evidence>
<evidence type="ECO:0000313" key="2">
    <source>
        <dbReference type="Proteomes" id="UP000006177"/>
    </source>
</evidence>
<organism evidence="1 2">
    <name type="scientific">Leptospirillum ferriphilum (strain ML-04)</name>
    <dbReference type="NCBI Taxonomy" id="1048260"/>
    <lineage>
        <taxon>Bacteria</taxon>
        <taxon>Pseudomonadati</taxon>
        <taxon>Nitrospirota</taxon>
        <taxon>Nitrospiria</taxon>
        <taxon>Nitrospirales</taxon>
        <taxon>Nitrospiraceae</taxon>
        <taxon>Leptospirillum</taxon>
    </lineage>
</organism>
<dbReference type="PATRIC" id="fig|1048260.3.peg.629"/>
<dbReference type="KEGG" id="lfi:LFML04_0589"/>
<accession>J9Z8P3</accession>
<dbReference type="AlphaFoldDB" id="J9Z8P3"/>
<sequence length="70" mass="8294">MGFSEDRSENFQSISPFHFHLYILPLSVHDPDLKRLPIFLFSPSFLSRLCYDSCVSFPIFLHLLNLLFMR</sequence>
<name>J9Z8P3_LEPFM</name>